<dbReference type="GO" id="GO:0016798">
    <property type="term" value="F:hydrolase activity, acting on glycosyl bonds"/>
    <property type="evidence" value="ECO:0007669"/>
    <property type="project" value="UniProtKB-KW"/>
</dbReference>
<evidence type="ECO:0000313" key="5">
    <source>
        <dbReference type="EMBL" id="PAF16572.1"/>
    </source>
</evidence>
<protein>
    <submittedName>
        <fullName evidence="5">Glycosyl hydrolase family 32</fullName>
    </submittedName>
</protein>
<evidence type="ECO:0000256" key="3">
    <source>
        <dbReference type="ARBA" id="ARBA00023295"/>
    </source>
</evidence>
<proteinExistence type="inferred from homology"/>
<reference evidence="5 6" key="1">
    <citation type="submission" date="2017-07" db="EMBL/GenBank/DDBJ databases">
        <title>Isolation and whole genome analysis of endospore-forming bacteria from heroin.</title>
        <authorList>
            <person name="Kalinowski J."/>
            <person name="Ahrens B."/>
            <person name="Al-Dilaimi A."/>
            <person name="Winkler A."/>
            <person name="Wibberg D."/>
            <person name="Schleenbecker U."/>
            <person name="Ruckert C."/>
            <person name="Wolfel R."/>
            <person name="Grass G."/>
        </authorList>
    </citation>
    <scope>NUCLEOTIDE SEQUENCE [LARGE SCALE GENOMIC DNA]</scope>
    <source>
        <strain evidence="5 6">7523-2</strain>
    </source>
</reference>
<feature type="domain" description="Glycosyl hydrolase family 32 N-terminal" evidence="4">
    <location>
        <begin position="1"/>
        <end position="87"/>
    </location>
</feature>
<evidence type="ECO:0000256" key="1">
    <source>
        <dbReference type="ARBA" id="ARBA00009902"/>
    </source>
</evidence>
<dbReference type="SUPFAM" id="SSF75005">
    <property type="entry name" value="Arabinanase/levansucrase/invertase"/>
    <property type="match status" value="1"/>
</dbReference>
<organism evidence="5 6">
    <name type="scientific">Shouchella clausii</name>
    <name type="common">Alkalihalobacillus clausii</name>
    <dbReference type="NCBI Taxonomy" id="79880"/>
    <lineage>
        <taxon>Bacteria</taxon>
        <taxon>Bacillati</taxon>
        <taxon>Bacillota</taxon>
        <taxon>Bacilli</taxon>
        <taxon>Bacillales</taxon>
        <taxon>Bacillaceae</taxon>
        <taxon>Shouchella</taxon>
    </lineage>
</organism>
<dbReference type="Pfam" id="PF00251">
    <property type="entry name" value="Glyco_hydro_32N"/>
    <property type="match status" value="1"/>
</dbReference>
<dbReference type="EMBL" id="NPBS01000469">
    <property type="protein sequence ID" value="PAF16572.1"/>
    <property type="molecule type" value="Genomic_DNA"/>
</dbReference>
<name>A0A268R8S0_SHOCL</name>
<keyword evidence="3" id="KW-0326">Glycosidase</keyword>
<dbReference type="InterPro" id="IPR023296">
    <property type="entry name" value="Glyco_hydro_beta-prop_sf"/>
</dbReference>
<dbReference type="InterPro" id="IPR013148">
    <property type="entry name" value="Glyco_hydro_32_N"/>
</dbReference>
<accession>A0A268R8S0</accession>
<dbReference type="InterPro" id="IPR051214">
    <property type="entry name" value="GH32_Enzymes"/>
</dbReference>
<sequence>YPFGAMHGMKHWAHVKSADLVNWERLPAALVPVEDYESHGAYSGASLEVDGNLYLYYTGNIKYSAEERSANQCLAIMDQEGKIQKYK</sequence>
<comment type="similarity">
    <text evidence="1">Belongs to the glycosyl hydrolase 32 family.</text>
</comment>
<dbReference type="AlphaFoldDB" id="A0A268R8S0"/>
<dbReference type="Gene3D" id="2.115.10.20">
    <property type="entry name" value="Glycosyl hydrolase domain, family 43"/>
    <property type="match status" value="1"/>
</dbReference>
<dbReference type="PANTHER" id="PTHR43101:SF1">
    <property type="entry name" value="BETA-FRUCTOSIDASE"/>
    <property type="match status" value="1"/>
</dbReference>
<dbReference type="Proteomes" id="UP000216133">
    <property type="component" value="Unassembled WGS sequence"/>
</dbReference>
<gene>
    <name evidence="5" type="ORF">CHH61_24065</name>
</gene>
<feature type="non-terminal residue" evidence="5">
    <location>
        <position position="1"/>
    </location>
</feature>
<comment type="caution">
    <text evidence="5">The sequence shown here is derived from an EMBL/GenBank/DDBJ whole genome shotgun (WGS) entry which is preliminary data.</text>
</comment>
<keyword evidence="2 5" id="KW-0378">Hydrolase</keyword>
<evidence type="ECO:0000313" key="6">
    <source>
        <dbReference type="Proteomes" id="UP000216133"/>
    </source>
</evidence>
<evidence type="ECO:0000256" key="2">
    <source>
        <dbReference type="ARBA" id="ARBA00022801"/>
    </source>
</evidence>
<dbReference type="PANTHER" id="PTHR43101">
    <property type="entry name" value="BETA-FRUCTOSIDASE"/>
    <property type="match status" value="1"/>
</dbReference>
<evidence type="ECO:0000259" key="4">
    <source>
        <dbReference type="Pfam" id="PF00251"/>
    </source>
</evidence>
<feature type="non-terminal residue" evidence="5">
    <location>
        <position position="87"/>
    </location>
</feature>